<accession>A0ABR2F556</accession>
<keyword evidence="2" id="KW-1185">Reference proteome</keyword>
<comment type="caution">
    <text evidence="1">The sequence shown here is derived from an EMBL/GenBank/DDBJ whole genome shotgun (WGS) entry which is preliminary data.</text>
</comment>
<evidence type="ECO:0000313" key="1">
    <source>
        <dbReference type="EMBL" id="KAK8572155.1"/>
    </source>
</evidence>
<dbReference type="Proteomes" id="UP001472677">
    <property type="component" value="Unassembled WGS sequence"/>
</dbReference>
<evidence type="ECO:0000313" key="2">
    <source>
        <dbReference type="Proteomes" id="UP001472677"/>
    </source>
</evidence>
<organism evidence="1 2">
    <name type="scientific">Hibiscus sabdariffa</name>
    <name type="common">roselle</name>
    <dbReference type="NCBI Taxonomy" id="183260"/>
    <lineage>
        <taxon>Eukaryota</taxon>
        <taxon>Viridiplantae</taxon>
        <taxon>Streptophyta</taxon>
        <taxon>Embryophyta</taxon>
        <taxon>Tracheophyta</taxon>
        <taxon>Spermatophyta</taxon>
        <taxon>Magnoliopsida</taxon>
        <taxon>eudicotyledons</taxon>
        <taxon>Gunneridae</taxon>
        <taxon>Pentapetalae</taxon>
        <taxon>rosids</taxon>
        <taxon>malvids</taxon>
        <taxon>Malvales</taxon>
        <taxon>Malvaceae</taxon>
        <taxon>Malvoideae</taxon>
        <taxon>Hibiscus</taxon>
    </lineage>
</organism>
<sequence length="77" mass="8672">MRIHTTDDETLTWWHQRHQLRKRGAGFDGAAGTVEPLPRSETLRLEILAGMVPVPVVAKMAGSACWRHHQTYVLVPS</sequence>
<name>A0ABR2F556_9ROSI</name>
<dbReference type="EMBL" id="JBBPBM010000008">
    <property type="protein sequence ID" value="KAK8572155.1"/>
    <property type="molecule type" value="Genomic_DNA"/>
</dbReference>
<protein>
    <submittedName>
        <fullName evidence="1">Uncharacterized protein</fullName>
    </submittedName>
</protein>
<reference evidence="1 2" key="1">
    <citation type="journal article" date="2024" name="G3 (Bethesda)">
        <title>Genome assembly of Hibiscus sabdariffa L. provides insights into metabolisms of medicinal natural products.</title>
        <authorList>
            <person name="Kim T."/>
        </authorList>
    </citation>
    <scope>NUCLEOTIDE SEQUENCE [LARGE SCALE GENOMIC DNA]</scope>
    <source>
        <strain evidence="1">TK-2024</strain>
        <tissue evidence="1">Old leaves</tissue>
    </source>
</reference>
<gene>
    <name evidence="1" type="ORF">V6N12_028216</name>
</gene>
<proteinExistence type="predicted"/>